<dbReference type="AlphaFoldDB" id="A0A183Q7L2"/>
<proteinExistence type="predicted"/>
<organism evidence="1 2">
    <name type="scientific">Schistosoma mattheei</name>
    <dbReference type="NCBI Taxonomy" id="31246"/>
    <lineage>
        <taxon>Eukaryota</taxon>
        <taxon>Metazoa</taxon>
        <taxon>Spiralia</taxon>
        <taxon>Lophotrochozoa</taxon>
        <taxon>Platyhelminthes</taxon>
        <taxon>Trematoda</taxon>
        <taxon>Digenea</taxon>
        <taxon>Strigeidida</taxon>
        <taxon>Schistosomatoidea</taxon>
        <taxon>Schistosomatidae</taxon>
        <taxon>Schistosoma</taxon>
    </lineage>
</organism>
<evidence type="ECO:0000313" key="1">
    <source>
        <dbReference type="EMBL" id="VDP87719.1"/>
    </source>
</evidence>
<sequence>MFLTLKCYKKNGNQNKEAVFFEHMPLILLPDLNPFWKIFQWI</sequence>
<accession>A0A183Q7L2</accession>
<name>A0A183Q7L2_9TREM</name>
<dbReference type="EMBL" id="UZAL01052513">
    <property type="protein sequence ID" value="VDP87719.1"/>
    <property type="molecule type" value="Genomic_DNA"/>
</dbReference>
<evidence type="ECO:0000313" key="2">
    <source>
        <dbReference type="Proteomes" id="UP000269396"/>
    </source>
</evidence>
<keyword evidence="2" id="KW-1185">Reference proteome</keyword>
<protein>
    <submittedName>
        <fullName evidence="1">Uncharacterized protein</fullName>
    </submittedName>
</protein>
<reference evidence="1 2" key="1">
    <citation type="submission" date="2018-11" db="EMBL/GenBank/DDBJ databases">
        <authorList>
            <consortium name="Pathogen Informatics"/>
        </authorList>
    </citation>
    <scope>NUCLEOTIDE SEQUENCE [LARGE SCALE GENOMIC DNA]</scope>
    <source>
        <strain>Denwood</strain>
        <strain evidence="2">Zambia</strain>
    </source>
</reference>
<gene>
    <name evidence="1" type="ORF">SMTD_LOCUS22598</name>
</gene>
<dbReference type="Proteomes" id="UP000269396">
    <property type="component" value="Unassembled WGS sequence"/>
</dbReference>